<feature type="chain" id="PRO_5006877978" evidence="1">
    <location>
        <begin position="26"/>
        <end position="72"/>
    </location>
</feature>
<evidence type="ECO:0000313" key="2">
    <source>
        <dbReference type="EMBL" id="KRY85234.1"/>
    </source>
</evidence>
<comment type="caution">
    <text evidence="2">The sequence shown here is derived from an EMBL/GenBank/DDBJ whole genome shotgun (WGS) entry which is preliminary data.</text>
</comment>
<gene>
    <name evidence="2" type="ORF">T4D_12337</name>
</gene>
<organism evidence="2 3">
    <name type="scientific">Trichinella pseudospiralis</name>
    <name type="common">Parasitic roundworm</name>
    <dbReference type="NCBI Taxonomy" id="6337"/>
    <lineage>
        <taxon>Eukaryota</taxon>
        <taxon>Metazoa</taxon>
        <taxon>Ecdysozoa</taxon>
        <taxon>Nematoda</taxon>
        <taxon>Enoplea</taxon>
        <taxon>Dorylaimia</taxon>
        <taxon>Trichinellida</taxon>
        <taxon>Trichinellidae</taxon>
        <taxon>Trichinella</taxon>
    </lineage>
</organism>
<keyword evidence="3" id="KW-1185">Reference proteome</keyword>
<evidence type="ECO:0000313" key="3">
    <source>
        <dbReference type="Proteomes" id="UP000054995"/>
    </source>
</evidence>
<dbReference type="Proteomes" id="UP000054995">
    <property type="component" value="Unassembled WGS sequence"/>
</dbReference>
<accession>A0A0V1FGZ8</accession>
<feature type="signal peptide" evidence="1">
    <location>
        <begin position="1"/>
        <end position="25"/>
    </location>
</feature>
<dbReference type="EMBL" id="JYDT01000095">
    <property type="protein sequence ID" value="KRY85234.1"/>
    <property type="molecule type" value="Genomic_DNA"/>
</dbReference>
<evidence type="ECO:0000256" key="1">
    <source>
        <dbReference type="SAM" id="SignalP"/>
    </source>
</evidence>
<sequence length="72" mass="8421">MLNLRKHPAFLKGFLLLHDLRFFLLLTYVPVHTPHSFNSSYPLIIILHDAKHSINEHRADCQRCSLNNPTDE</sequence>
<proteinExistence type="predicted"/>
<name>A0A0V1FGZ8_TRIPS</name>
<protein>
    <submittedName>
        <fullName evidence="2">Uncharacterized protein</fullName>
    </submittedName>
</protein>
<keyword evidence="1" id="KW-0732">Signal</keyword>
<dbReference type="AlphaFoldDB" id="A0A0V1FGZ8"/>
<reference evidence="2 3" key="1">
    <citation type="submission" date="2015-01" db="EMBL/GenBank/DDBJ databases">
        <title>Evolution of Trichinella species and genotypes.</title>
        <authorList>
            <person name="Korhonen P.K."/>
            <person name="Edoardo P."/>
            <person name="Giuseppe L.R."/>
            <person name="Gasser R.B."/>
        </authorList>
    </citation>
    <scope>NUCLEOTIDE SEQUENCE [LARGE SCALE GENOMIC DNA]</scope>
    <source>
        <strain evidence="2">ISS470</strain>
    </source>
</reference>